<evidence type="ECO:0000313" key="2">
    <source>
        <dbReference type="EMBL" id="KAJ0226601.1"/>
    </source>
</evidence>
<dbReference type="Proteomes" id="UP000235145">
    <property type="component" value="Unassembled WGS sequence"/>
</dbReference>
<reference evidence="2 3" key="1">
    <citation type="journal article" date="2017" name="Nat. Commun.">
        <title>Genome assembly with in vitro proximity ligation data and whole-genome triplication in lettuce.</title>
        <authorList>
            <person name="Reyes-Chin-Wo S."/>
            <person name="Wang Z."/>
            <person name="Yang X."/>
            <person name="Kozik A."/>
            <person name="Arikit S."/>
            <person name="Song C."/>
            <person name="Xia L."/>
            <person name="Froenicke L."/>
            <person name="Lavelle D.O."/>
            <person name="Truco M.J."/>
            <person name="Xia R."/>
            <person name="Zhu S."/>
            <person name="Xu C."/>
            <person name="Xu H."/>
            <person name="Xu X."/>
            <person name="Cox K."/>
            <person name="Korf I."/>
            <person name="Meyers B.C."/>
            <person name="Michelmore R.W."/>
        </authorList>
    </citation>
    <scope>NUCLEOTIDE SEQUENCE [LARGE SCALE GENOMIC DNA]</scope>
    <source>
        <strain evidence="3">cv. Salinas</strain>
        <tissue evidence="2">Seedlings</tissue>
    </source>
</reference>
<dbReference type="EMBL" id="NBSK02000001">
    <property type="protein sequence ID" value="KAJ0226601.1"/>
    <property type="molecule type" value="Genomic_DNA"/>
</dbReference>
<proteinExistence type="predicted"/>
<gene>
    <name evidence="2" type="ORF">LSAT_V11C100027350</name>
</gene>
<feature type="region of interest" description="Disordered" evidence="1">
    <location>
        <begin position="199"/>
        <end position="224"/>
    </location>
</feature>
<dbReference type="PANTHER" id="PTHR45023">
    <property type="match status" value="1"/>
</dbReference>
<keyword evidence="3" id="KW-1185">Reference proteome</keyword>
<feature type="compositionally biased region" description="Basic and acidic residues" evidence="1">
    <location>
        <begin position="199"/>
        <end position="210"/>
    </location>
</feature>
<accession>A0A9R1WQ37</accession>
<organism evidence="2 3">
    <name type="scientific">Lactuca sativa</name>
    <name type="common">Garden lettuce</name>
    <dbReference type="NCBI Taxonomy" id="4236"/>
    <lineage>
        <taxon>Eukaryota</taxon>
        <taxon>Viridiplantae</taxon>
        <taxon>Streptophyta</taxon>
        <taxon>Embryophyta</taxon>
        <taxon>Tracheophyta</taxon>
        <taxon>Spermatophyta</taxon>
        <taxon>Magnoliopsida</taxon>
        <taxon>eudicotyledons</taxon>
        <taxon>Gunneridae</taxon>
        <taxon>Pentapetalae</taxon>
        <taxon>asterids</taxon>
        <taxon>campanulids</taxon>
        <taxon>Asterales</taxon>
        <taxon>Asteraceae</taxon>
        <taxon>Cichorioideae</taxon>
        <taxon>Cichorieae</taxon>
        <taxon>Lactucinae</taxon>
        <taxon>Lactuca</taxon>
    </lineage>
</organism>
<sequence length="630" mass="73760">MKFETFKIIQTLNTTNTQVFLDVNQVRITGNVRASNNIEKCARADNWDFEEDTTLMLWCIASEDQYYRKNKKQRKIGRWKRINENAIKWIDAYRKAYKMKTSEMSLKNIENEAHKIYVACGGMYNDLILCVNIHSENYIKIVTQRVLVMNMKWVMMKVVTIAHKEQGLVKNKRRVYEMRIIRESEIEVMRKRPDLEQRKEERNVKKEERKSKKQKNICLPKEERKSKKVSHIHLNTLLAKEHLSADDKDMKCGDVVWKPRRDSSYNYLGFLSDSNPPSPIRPSSFPPFFQSYHNCLKMGDVKAEPIAAAAVWPTVNPSVNGGASGTPTTCVFQSGDTIKFSSGVHQVPIIENHEALQNTFEKNARGDKWDFEEDMALMSAWCVANELQFHGKNQKKTSLWAQVKKLYNEAQSENPKKLGLRNDNQMRGRWKRLNENAIKWIESYRKADKQKTSEMSLKDIENEAHKIYATCGSTYNDIIVFNEVMCKYPKWELLNESDTPSHEDDESGDSTKRIRTNEEGDYCFLSNTETPNSGGSTINREYKKKEKCSLFHNECVMDLHAIRITRESEVEIMRKRLDLDQRKEERKVKKEERKSKKVYHMHLNTLLAKEHLSPKDKDMKHHLLSMLYGK</sequence>
<dbReference type="PANTHER" id="PTHR45023:SF4">
    <property type="entry name" value="GLYCINE-RICH PROTEIN-RELATED"/>
    <property type="match status" value="1"/>
</dbReference>
<evidence type="ECO:0000313" key="3">
    <source>
        <dbReference type="Proteomes" id="UP000235145"/>
    </source>
</evidence>
<comment type="caution">
    <text evidence="2">The sequence shown here is derived from an EMBL/GenBank/DDBJ whole genome shotgun (WGS) entry which is preliminary data.</text>
</comment>
<evidence type="ECO:0008006" key="4">
    <source>
        <dbReference type="Google" id="ProtNLM"/>
    </source>
</evidence>
<evidence type="ECO:0000256" key="1">
    <source>
        <dbReference type="SAM" id="MobiDB-lite"/>
    </source>
</evidence>
<name>A0A9R1WQ37_LACSA</name>
<protein>
    <recommendedName>
        <fullName evidence="4">Myb-like domain-containing protein</fullName>
    </recommendedName>
</protein>
<dbReference type="AlphaFoldDB" id="A0A9R1WQ37"/>